<dbReference type="RefSeq" id="WP_163796058.1">
    <property type="nucleotide sequence ID" value="NZ_AP022588.1"/>
</dbReference>
<dbReference type="SUPFAM" id="SSF46785">
    <property type="entry name" value="Winged helix' DNA-binding domain"/>
    <property type="match status" value="1"/>
</dbReference>
<sequence>MDRQRMHRLGRRLVELSRQVHLEPQDVTPSPAEELILGDVMLYPGSAVTDVVTRTGFTQGYVSKCVAALSAQGLLTTGVDPKDRRRTVIEPSTMLVTASQSRTPPLSEVLSDALGDDASPTNVMAMLDELADLLLR</sequence>
<dbReference type="AlphaFoldDB" id="A0A7I7QMB3"/>
<evidence type="ECO:0008006" key="3">
    <source>
        <dbReference type="Google" id="ProtNLM"/>
    </source>
</evidence>
<dbReference type="InterPro" id="IPR036388">
    <property type="entry name" value="WH-like_DNA-bd_sf"/>
</dbReference>
<reference evidence="1 2" key="1">
    <citation type="journal article" date="2019" name="Emerg. Microbes Infect.">
        <title>Comprehensive subspecies identification of 175 nontuberculous mycobacteria species based on 7547 genomic profiles.</title>
        <authorList>
            <person name="Matsumoto Y."/>
            <person name="Kinjo T."/>
            <person name="Motooka D."/>
            <person name="Nabeya D."/>
            <person name="Jung N."/>
            <person name="Uechi K."/>
            <person name="Horii T."/>
            <person name="Iida T."/>
            <person name="Fujita J."/>
            <person name="Nakamura S."/>
        </authorList>
    </citation>
    <scope>NUCLEOTIDE SEQUENCE [LARGE SCALE GENOMIC DNA]</scope>
    <source>
        <strain evidence="1 2">JCM 17899</strain>
    </source>
</reference>
<organism evidence="1 2">
    <name type="scientific">Mycolicibacterium sediminis</name>
    <dbReference type="NCBI Taxonomy" id="1286180"/>
    <lineage>
        <taxon>Bacteria</taxon>
        <taxon>Bacillati</taxon>
        <taxon>Actinomycetota</taxon>
        <taxon>Actinomycetes</taxon>
        <taxon>Mycobacteriales</taxon>
        <taxon>Mycobacteriaceae</taxon>
        <taxon>Mycolicibacterium</taxon>
    </lineage>
</organism>
<evidence type="ECO:0000313" key="2">
    <source>
        <dbReference type="Proteomes" id="UP000467193"/>
    </source>
</evidence>
<proteinExistence type="predicted"/>
<dbReference type="InterPro" id="IPR036390">
    <property type="entry name" value="WH_DNA-bd_sf"/>
</dbReference>
<keyword evidence="2" id="KW-1185">Reference proteome</keyword>
<dbReference type="GO" id="GO:0003700">
    <property type="term" value="F:DNA-binding transcription factor activity"/>
    <property type="evidence" value="ECO:0007669"/>
    <property type="project" value="InterPro"/>
</dbReference>
<dbReference type="Proteomes" id="UP000467193">
    <property type="component" value="Chromosome"/>
</dbReference>
<evidence type="ECO:0000313" key="1">
    <source>
        <dbReference type="EMBL" id="BBY27137.1"/>
    </source>
</evidence>
<gene>
    <name evidence="1" type="ORF">MSEDJ_12330</name>
</gene>
<name>A0A7I7QMB3_9MYCO</name>
<protein>
    <recommendedName>
        <fullName evidence="3">MarR family transcriptional regulator</fullName>
    </recommendedName>
</protein>
<dbReference type="Gene3D" id="1.10.10.10">
    <property type="entry name" value="Winged helix-like DNA-binding domain superfamily/Winged helix DNA-binding domain"/>
    <property type="match status" value="1"/>
</dbReference>
<dbReference type="EMBL" id="AP022588">
    <property type="protein sequence ID" value="BBY27137.1"/>
    <property type="molecule type" value="Genomic_DNA"/>
</dbReference>
<dbReference type="KEGG" id="msei:MSEDJ_12330"/>
<accession>A0A7I7QMB3</accession>